<dbReference type="InterPro" id="IPR012093">
    <property type="entry name" value="Pirin"/>
</dbReference>
<dbReference type="RefSeq" id="WP_283371138.1">
    <property type="nucleotide sequence ID" value="NZ_JASHID010000015.1"/>
</dbReference>
<dbReference type="PIRSF" id="PIRSF006232">
    <property type="entry name" value="Pirin"/>
    <property type="match status" value="1"/>
</dbReference>
<dbReference type="InterPro" id="IPR014710">
    <property type="entry name" value="RmlC-like_jellyroll"/>
</dbReference>
<dbReference type="SUPFAM" id="SSF51182">
    <property type="entry name" value="RmlC-like cupins"/>
    <property type="match status" value="1"/>
</dbReference>
<evidence type="ECO:0000313" key="6">
    <source>
        <dbReference type="Proteomes" id="UP001236569"/>
    </source>
</evidence>
<dbReference type="Pfam" id="PF17954">
    <property type="entry name" value="Pirin_C_2"/>
    <property type="match status" value="1"/>
</dbReference>
<dbReference type="InterPro" id="IPR041602">
    <property type="entry name" value="Quercetinase_C"/>
</dbReference>
<name>A0ABT6YRY3_9BACT</name>
<dbReference type="InterPro" id="IPR003829">
    <property type="entry name" value="Pirin_N_dom"/>
</dbReference>
<dbReference type="PANTHER" id="PTHR43212:SF3">
    <property type="entry name" value="QUERCETIN 2,3-DIOXYGENASE"/>
    <property type="match status" value="1"/>
</dbReference>
<feature type="domain" description="Quercetin 2,3-dioxygenase C-terminal cupin" evidence="4">
    <location>
        <begin position="156"/>
        <end position="238"/>
    </location>
</feature>
<evidence type="ECO:0000256" key="1">
    <source>
        <dbReference type="ARBA" id="ARBA00008416"/>
    </source>
</evidence>
<dbReference type="InterPro" id="IPR011051">
    <property type="entry name" value="RmlC_Cupin_sf"/>
</dbReference>
<dbReference type="EMBL" id="JASHID010000015">
    <property type="protein sequence ID" value="MDI9866310.1"/>
    <property type="molecule type" value="Genomic_DNA"/>
</dbReference>
<accession>A0ABT6YRY3</accession>
<dbReference type="Gene3D" id="2.60.120.10">
    <property type="entry name" value="Jelly Rolls"/>
    <property type="match status" value="2"/>
</dbReference>
<evidence type="ECO:0000256" key="2">
    <source>
        <dbReference type="RuleBase" id="RU003457"/>
    </source>
</evidence>
<comment type="caution">
    <text evidence="5">The sequence shown here is derived from an EMBL/GenBank/DDBJ whole genome shotgun (WGS) entry which is preliminary data.</text>
</comment>
<sequence length="240" mass="27067">MKPLKKTLHLADTRGKADHGWLKAKHTFSFSNYHDPSRIHFGALRVLNDDYIAGGMGFGMHPHDNMEIITIPTSGVVAHKDSFGNYGTITAGEIQVMSAGTGIYHSEFNHKQNEPLTLFQIWLFPNEENVKPRYAQQSFDVAARHNRFQTVVTPADDQQEDALWIYQDAYFSIGNFEAGQDFSYQIKRPGNSLYVFVIEGEVQVAEENLKSRDGLGLENIQEASFKTTNGVELLLMEVPQ</sequence>
<evidence type="ECO:0000259" key="3">
    <source>
        <dbReference type="Pfam" id="PF02678"/>
    </source>
</evidence>
<dbReference type="Pfam" id="PF02678">
    <property type="entry name" value="Pirin"/>
    <property type="match status" value="1"/>
</dbReference>
<dbReference type="PANTHER" id="PTHR43212">
    <property type="entry name" value="QUERCETIN 2,3-DIOXYGENASE"/>
    <property type="match status" value="1"/>
</dbReference>
<comment type="similarity">
    <text evidence="1 2">Belongs to the pirin family.</text>
</comment>
<keyword evidence="6" id="KW-1185">Reference proteome</keyword>
<gene>
    <name evidence="5" type="ORF">QM480_18350</name>
</gene>
<proteinExistence type="inferred from homology"/>
<organism evidence="5 6">
    <name type="scientific">Flectobacillus longus</name>
    <dbReference type="NCBI Taxonomy" id="2984207"/>
    <lineage>
        <taxon>Bacteria</taxon>
        <taxon>Pseudomonadati</taxon>
        <taxon>Bacteroidota</taxon>
        <taxon>Cytophagia</taxon>
        <taxon>Cytophagales</taxon>
        <taxon>Flectobacillaceae</taxon>
        <taxon>Flectobacillus</taxon>
    </lineage>
</organism>
<dbReference type="CDD" id="cd02910">
    <property type="entry name" value="cupin_Yhhw_N"/>
    <property type="match status" value="1"/>
</dbReference>
<protein>
    <submittedName>
        <fullName evidence="5">Pirin family protein</fullName>
    </submittedName>
</protein>
<evidence type="ECO:0000313" key="5">
    <source>
        <dbReference type="EMBL" id="MDI9866310.1"/>
    </source>
</evidence>
<reference evidence="5 6" key="1">
    <citation type="submission" date="2023-05" db="EMBL/GenBank/DDBJ databases">
        <title>Novel species of genus Flectobacillus isolated from stream in China.</title>
        <authorList>
            <person name="Lu H."/>
        </authorList>
    </citation>
    <scope>NUCLEOTIDE SEQUENCE [LARGE SCALE GENOMIC DNA]</scope>
    <source>
        <strain evidence="5 6">DC10W</strain>
    </source>
</reference>
<dbReference type="Proteomes" id="UP001236569">
    <property type="component" value="Unassembled WGS sequence"/>
</dbReference>
<evidence type="ECO:0000259" key="4">
    <source>
        <dbReference type="Pfam" id="PF17954"/>
    </source>
</evidence>
<feature type="domain" description="Pirin N-terminal" evidence="3">
    <location>
        <begin position="13"/>
        <end position="123"/>
    </location>
</feature>